<keyword evidence="8 9" id="KW-0460">Magnesium</keyword>
<evidence type="ECO:0000256" key="5">
    <source>
        <dbReference type="ARBA" id="ARBA00022741"/>
    </source>
</evidence>
<dbReference type="GO" id="GO:0005524">
    <property type="term" value="F:ATP binding"/>
    <property type="evidence" value="ECO:0007669"/>
    <property type="project" value="UniProtKB-KW"/>
</dbReference>
<evidence type="ECO:0000256" key="1">
    <source>
        <dbReference type="ARBA" id="ARBA00008748"/>
    </source>
</evidence>
<evidence type="ECO:0000256" key="7">
    <source>
        <dbReference type="ARBA" id="ARBA00022840"/>
    </source>
</evidence>
<organism evidence="11 12">
    <name type="scientific">Lutimaribacter pacificus</name>
    <dbReference type="NCBI Taxonomy" id="391948"/>
    <lineage>
        <taxon>Bacteria</taxon>
        <taxon>Pseudomonadati</taxon>
        <taxon>Pseudomonadota</taxon>
        <taxon>Alphaproteobacteria</taxon>
        <taxon>Rhodobacterales</taxon>
        <taxon>Roseobacteraceae</taxon>
        <taxon>Lutimaribacter</taxon>
    </lineage>
</organism>
<reference evidence="11 12" key="1">
    <citation type="submission" date="2016-11" db="EMBL/GenBank/DDBJ databases">
        <authorList>
            <person name="Varghese N."/>
            <person name="Submissions S."/>
        </authorList>
    </citation>
    <scope>NUCLEOTIDE SEQUENCE [LARGE SCALE GENOMIC DNA]</scope>
    <source>
        <strain evidence="11 12">DSM 29620</strain>
    </source>
</reference>
<keyword evidence="2 9" id="KW-0963">Cytoplasm</keyword>
<feature type="binding site" evidence="9">
    <location>
        <position position="8"/>
    </location>
    <ligand>
        <name>Mg(2+)</name>
        <dbReference type="ChEBI" id="CHEBI:18420"/>
    </ligand>
</feature>
<protein>
    <recommendedName>
        <fullName evidence="9">Acetate kinase</fullName>
        <ecNumber evidence="9">2.7.2.1</ecNumber>
    </recommendedName>
    <alternativeName>
        <fullName evidence="9">Acetokinase</fullName>
    </alternativeName>
</protein>
<feature type="binding site" evidence="9">
    <location>
        <begin position="271"/>
        <end position="273"/>
    </location>
    <ligand>
        <name>ATP</name>
        <dbReference type="ChEBI" id="CHEBI:30616"/>
    </ligand>
</feature>
<accession>A0A1H0LUT3</accession>
<dbReference type="PROSITE" id="PS01075">
    <property type="entry name" value="ACETATE_KINASE_1"/>
    <property type="match status" value="1"/>
</dbReference>
<dbReference type="InterPro" id="IPR043129">
    <property type="entry name" value="ATPase_NBD"/>
</dbReference>
<keyword evidence="6 9" id="KW-0418">Kinase</keyword>
<comment type="function">
    <text evidence="9">Catalyzes the formation of acetyl phosphate from acetate and ATP. Can also catalyze the reverse reaction.</text>
</comment>
<dbReference type="GO" id="GO:0006083">
    <property type="term" value="P:acetate metabolic process"/>
    <property type="evidence" value="ECO:0007669"/>
    <property type="project" value="TreeGrafter"/>
</dbReference>
<evidence type="ECO:0000313" key="12">
    <source>
        <dbReference type="Proteomes" id="UP000324252"/>
    </source>
</evidence>
<gene>
    <name evidence="9" type="primary">ackA</name>
    <name evidence="11" type="ORF">SAMN05444142_10318</name>
</gene>
<feature type="binding site" evidence="9">
    <location>
        <begin position="196"/>
        <end position="200"/>
    </location>
    <ligand>
        <name>ATP</name>
        <dbReference type="ChEBI" id="CHEBI:30616"/>
    </ligand>
</feature>
<dbReference type="PIRSF" id="PIRSF000722">
    <property type="entry name" value="Acetate_prop_kin"/>
    <property type="match status" value="1"/>
</dbReference>
<evidence type="ECO:0000256" key="2">
    <source>
        <dbReference type="ARBA" id="ARBA00022490"/>
    </source>
</evidence>
<evidence type="ECO:0000256" key="8">
    <source>
        <dbReference type="ARBA" id="ARBA00022842"/>
    </source>
</evidence>
<dbReference type="RefSeq" id="WP_188129250.1">
    <property type="nucleotide sequence ID" value="NZ_FNIO01000008.1"/>
</dbReference>
<dbReference type="Gene3D" id="3.30.420.40">
    <property type="match status" value="2"/>
</dbReference>
<dbReference type="AlphaFoldDB" id="A0A1H0LUT3"/>
<dbReference type="EC" id="2.7.2.1" evidence="9"/>
<dbReference type="GO" id="GO:0005829">
    <property type="term" value="C:cytosol"/>
    <property type="evidence" value="ECO:0007669"/>
    <property type="project" value="TreeGrafter"/>
</dbReference>
<keyword evidence="4 9" id="KW-0479">Metal-binding</keyword>
<dbReference type="UniPathway" id="UPA00340">
    <property type="reaction ID" value="UER00458"/>
</dbReference>
<feature type="binding site" evidence="9">
    <location>
        <position position="15"/>
    </location>
    <ligand>
        <name>ATP</name>
        <dbReference type="ChEBI" id="CHEBI:30616"/>
    </ligand>
</feature>
<keyword evidence="12" id="KW-1185">Reference proteome</keyword>
<keyword evidence="5 9" id="KW-0547">Nucleotide-binding</keyword>
<comment type="subcellular location">
    <subcellularLocation>
        <location evidence="9">Cytoplasm</location>
    </subcellularLocation>
</comment>
<comment type="caution">
    <text evidence="9">Lacks conserved residue(s) required for the propagation of feature annotation.</text>
</comment>
<comment type="subunit">
    <text evidence="9">Homodimer.</text>
</comment>
<comment type="cofactor">
    <cofactor evidence="9">
        <name>Mg(2+)</name>
        <dbReference type="ChEBI" id="CHEBI:18420"/>
    </cofactor>
    <cofactor evidence="9">
        <name>Mn(2+)</name>
        <dbReference type="ChEBI" id="CHEBI:29035"/>
    </cofactor>
    <text evidence="9">Mg(2+). Can also accept Mn(2+).</text>
</comment>
<dbReference type="PANTHER" id="PTHR21060">
    <property type="entry name" value="ACETATE KINASE"/>
    <property type="match status" value="1"/>
</dbReference>
<evidence type="ECO:0000256" key="9">
    <source>
        <dbReference type="HAMAP-Rule" id="MF_00020"/>
    </source>
</evidence>
<dbReference type="InterPro" id="IPR004372">
    <property type="entry name" value="Ac/propionate_kinase"/>
</dbReference>
<feature type="binding site" evidence="9">
    <location>
        <position position="375"/>
    </location>
    <ligand>
        <name>Mg(2+)</name>
        <dbReference type="ChEBI" id="CHEBI:18420"/>
    </ligand>
</feature>
<dbReference type="SUPFAM" id="SSF53067">
    <property type="entry name" value="Actin-like ATPase domain"/>
    <property type="match status" value="2"/>
</dbReference>
<comment type="catalytic activity">
    <reaction evidence="9">
        <text>acetate + ATP = acetyl phosphate + ADP</text>
        <dbReference type="Rhea" id="RHEA:11352"/>
        <dbReference type="ChEBI" id="CHEBI:22191"/>
        <dbReference type="ChEBI" id="CHEBI:30089"/>
        <dbReference type="ChEBI" id="CHEBI:30616"/>
        <dbReference type="ChEBI" id="CHEBI:456216"/>
        <dbReference type="EC" id="2.7.2.1"/>
    </reaction>
</comment>
<evidence type="ECO:0000256" key="6">
    <source>
        <dbReference type="ARBA" id="ARBA00022777"/>
    </source>
</evidence>
<dbReference type="PANTHER" id="PTHR21060:SF21">
    <property type="entry name" value="ACETATE KINASE"/>
    <property type="match status" value="1"/>
</dbReference>
<keyword evidence="7 9" id="KW-0067">ATP-binding</keyword>
<dbReference type="GO" id="GO:0000287">
    <property type="term" value="F:magnesium ion binding"/>
    <property type="evidence" value="ECO:0007669"/>
    <property type="project" value="UniProtKB-UniRule"/>
</dbReference>
<evidence type="ECO:0000256" key="10">
    <source>
        <dbReference type="RuleBase" id="RU003835"/>
    </source>
</evidence>
<keyword evidence="3 9" id="KW-0808">Transferase</keyword>
<feature type="site" description="Transition state stabilizer" evidence="9">
    <location>
        <position position="229"/>
    </location>
</feature>
<dbReference type="InterPro" id="IPR000890">
    <property type="entry name" value="Aliphatic_acid_kin_short-chain"/>
</dbReference>
<dbReference type="HAMAP" id="MF_00020">
    <property type="entry name" value="Acetate_kinase"/>
    <property type="match status" value="1"/>
</dbReference>
<feature type="active site" description="Proton donor/acceptor" evidence="9">
    <location>
        <position position="142"/>
    </location>
</feature>
<dbReference type="EMBL" id="FQZZ01000003">
    <property type="protein sequence ID" value="SHK03223.1"/>
    <property type="molecule type" value="Genomic_DNA"/>
</dbReference>
<sequence length="391" mass="42062">MTAVLALNVGSSSLKAAAFVLRGRRPQRILTASHDGSVGETELVVRNDGLTHSLGPPGAHYRDGAAALLNMVERVLGETVAVGHRVVHGGTLSGTSVRLTPELVKKLRSFAPFAPDHQEANLAPAETLMQARPELVQFATFDTSFHETIPDRARELPLPQPTRGPLLKRYGFHGLSFRSVARRMADRDLRRIVALHLGGGASVCAIRDRASVDTTMGATPLAGPMMTTRSGSVDPGVILYLLHQEGCDLDDMEDMLWHRSGLLGVSGQSGDLRDLVGSDDGRAQVAVDQFCEDLVRHTGAMAARLRGIDALVFTGGAGVGQPLIRERVAGAFVWAGVALDAARNDAVTEATILPRGNRVSRPNSAKQVWVLPNDEEREIAREVYDAMRREA</sequence>
<proteinExistence type="inferred from homology"/>
<feature type="binding site" evidence="9">
    <location>
        <position position="85"/>
    </location>
    <ligand>
        <name>substrate</name>
    </ligand>
</feature>
<evidence type="ECO:0000313" key="11">
    <source>
        <dbReference type="EMBL" id="SHK03223.1"/>
    </source>
</evidence>
<dbReference type="Pfam" id="PF00871">
    <property type="entry name" value="Acetate_kinase"/>
    <property type="match status" value="1"/>
</dbReference>
<comment type="pathway">
    <text evidence="9">Metabolic intermediate biosynthesis; acetyl-CoA biosynthesis; acetyl-CoA from acetate: step 1/2.</text>
</comment>
<dbReference type="GO" id="GO:0006085">
    <property type="term" value="P:acetyl-CoA biosynthetic process"/>
    <property type="evidence" value="ECO:0007669"/>
    <property type="project" value="UniProtKB-UniRule"/>
</dbReference>
<dbReference type="GO" id="GO:0008776">
    <property type="term" value="F:acetate kinase activity"/>
    <property type="evidence" value="ECO:0007669"/>
    <property type="project" value="UniProtKB-UniRule"/>
</dbReference>
<comment type="similarity">
    <text evidence="1 9 10">Belongs to the acetokinase family.</text>
</comment>
<evidence type="ECO:0000256" key="3">
    <source>
        <dbReference type="ARBA" id="ARBA00022679"/>
    </source>
</evidence>
<dbReference type="Proteomes" id="UP000324252">
    <property type="component" value="Unassembled WGS sequence"/>
</dbReference>
<dbReference type="InterPro" id="IPR023865">
    <property type="entry name" value="Aliphatic_acid_kinase_CS"/>
</dbReference>
<evidence type="ECO:0000256" key="4">
    <source>
        <dbReference type="ARBA" id="ARBA00022723"/>
    </source>
</evidence>
<name>A0A1H0LUT3_9RHOB</name>
<feature type="site" description="Transition state stabilizer" evidence="9">
    <location>
        <position position="173"/>
    </location>
</feature>
<dbReference type="PRINTS" id="PR00471">
    <property type="entry name" value="ACETATEKNASE"/>
</dbReference>